<keyword evidence="3" id="KW-1185">Reference proteome</keyword>
<feature type="transmembrane region" description="Helical" evidence="1">
    <location>
        <begin position="21"/>
        <end position="43"/>
    </location>
</feature>
<dbReference type="VEuPathDB" id="FungiDB:TRIVIDRAFT_215720"/>
<dbReference type="RefSeq" id="XP_013959161.1">
    <property type="nucleotide sequence ID" value="XM_014103686.1"/>
</dbReference>
<keyword evidence="1" id="KW-0472">Membrane</keyword>
<keyword evidence="1" id="KW-1133">Transmembrane helix</keyword>
<protein>
    <submittedName>
        <fullName evidence="2">Uncharacterized protein</fullName>
    </submittedName>
</protein>
<dbReference type="HOGENOM" id="CLU_2427289_0_0_1"/>
<proteinExistence type="predicted"/>
<feature type="transmembrane region" description="Helical" evidence="1">
    <location>
        <begin position="63"/>
        <end position="85"/>
    </location>
</feature>
<comment type="caution">
    <text evidence="2">The sequence shown here is derived from an EMBL/GenBank/DDBJ whole genome shotgun (WGS) entry which is preliminary data.</text>
</comment>
<accession>G9ML71</accession>
<evidence type="ECO:0000313" key="2">
    <source>
        <dbReference type="EMBL" id="EHK24965.1"/>
    </source>
</evidence>
<dbReference type="GeneID" id="25790990"/>
<evidence type="ECO:0000256" key="1">
    <source>
        <dbReference type="SAM" id="Phobius"/>
    </source>
</evidence>
<dbReference type="AlphaFoldDB" id="G9ML71"/>
<reference evidence="2 3" key="1">
    <citation type="journal article" date="2011" name="Genome Biol.">
        <title>Comparative genome sequence analysis underscores mycoparasitism as the ancestral life style of Trichoderma.</title>
        <authorList>
            <person name="Kubicek C.P."/>
            <person name="Herrera-Estrella A."/>
            <person name="Seidl-Seiboth V."/>
            <person name="Martinez D.A."/>
            <person name="Druzhinina I.S."/>
            <person name="Thon M."/>
            <person name="Zeilinger S."/>
            <person name="Casas-Flores S."/>
            <person name="Horwitz B.A."/>
            <person name="Mukherjee P.K."/>
            <person name="Mukherjee M."/>
            <person name="Kredics L."/>
            <person name="Alcaraz L.D."/>
            <person name="Aerts A."/>
            <person name="Antal Z."/>
            <person name="Atanasova L."/>
            <person name="Cervantes-Badillo M.G."/>
            <person name="Challacombe J."/>
            <person name="Chertkov O."/>
            <person name="McCluskey K."/>
            <person name="Coulpier F."/>
            <person name="Deshpande N."/>
            <person name="von Doehren H."/>
            <person name="Ebbole D.J."/>
            <person name="Esquivel-Naranjo E.U."/>
            <person name="Fekete E."/>
            <person name="Flipphi M."/>
            <person name="Glaser F."/>
            <person name="Gomez-Rodriguez E.Y."/>
            <person name="Gruber S."/>
            <person name="Han C."/>
            <person name="Henrissat B."/>
            <person name="Hermosa R."/>
            <person name="Hernandez-Onate M."/>
            <person name="Karaffa L."/>
            <person name="Kosti I."/>
            <person name="Le Crom S."/>
            <person name="Lindquist E."/>
            <person name="Lucas S."/>
            <person name="Luebeck M."/>
            <person name="Luebeck P.S."/>
            <person name="Margeot A."/>
            <person name="Metz B."/>
            <person name="Misra M."/>
            <person name="Nevalainen H."/>
            <person name="Omann M."/>
            <person name="Packer N."/>
            <person name="Perrone G."/>
            <person name="Uresti-Rivera E.E."/>
            <person name="Salamov A."/>
            <person name="Schmoll M."/>
            <person name="Seiboth B."/>
            <person name="Shapiro H."/>
            <person name="Sukno S."/>
            <person name="Tamayo-Ramos J.A."/>
            <person name="Tisch D."/>
            <person name="Wiest A."/>
            <person name="Wilkinson H.H."/>
            <person name="Zhang M."/>
            <person name="Coutinho P.M."/>
            <person name="Kenerley C.M."/>
            <person name="Monte E."/>
            <person name="Baker S.E."/>
            <person name="Grigoriev I.V."/>
        </authorList>
    </citation>
    <scope>NUCLEOTIDE SEQUENCE [LARGE SCALE GENOMIC DNA]</scope>
    <source>
        <strain evidence="3">Gv29-8 / FGSC 10586</strain>
    </source>
</reference>
<organism evidence="2 3">
    <name type="scientific">Hypocrea virens (strain Gv29-8 / FGSC 10586)</name>
    <name type="common">Gliocladium virens</name>
    <name type="synonym">Trichoderma virens</name>
    <dbReference type="NCBI Taxonomy" id="413071"/>
    <lineage>
        <taxon>Eukaryota</taxon>
        <taxon>Fungi</taxon>
        <taxon>Dikarya</taxon>
        <taxon>Ascomycota</taxon>
        <taxon>Pezizomycotina</taxon>
        <taxon>Sordariomycetes</taxon>
        <taxon>Hypocreomycetidae</taxon>
        <taxon>Hypocreales</taxon>
        <taxon>Hypocreaceae</taxon>
        <taxon>Trichoderma</taxon>
    </lineage>
</organism>
<name>G9ML71_HYPVG</name>
<evidence type="ECO:0000313" key="3">
    <source>
        <dbReference type="Proteomes" id="UP000007115"/>
    </source>
</evidence>
<gene>
    <name evidence="2" type="ORF">TRIVIDRAFT_215720</name>
</gene>
<dbReference type="Proteomes" id="UP000007115">
    <property type="component" value="Unassembled WGS sequence"/>
</dbReference>
<keyword evidence="1" id="KW-0812">Transmembrane</keyword>
<dbReference type="InParanoid" id="G9ML71"/>
<dbReference type="EMBL" id="ABDF02000004">
    <property type="protein sequence ID" value="EHK24965.1"/>
    <property type="molecule type" value="Genomic_DNA"/>
</dbReference>
<sequence>MLSQVINTSPSRAPNRRPRTFLYLYTFVNCNMPATIYIIFFFFKHDKPHQPPVEHLAPPSITYHRLSLLFLSLSLSCFSSATYVVPSKSLH</sequence>